<dbReference type="InterPro" id="IPR035906">
    <property type="entry name" value="MetI-like_sf"/>
</dbReference>
<feature type="transmembrane region" description="Helical" evidence="7">
    <location>
        <begin position="7"/>
        <end position="26"/>
    </location>
</feature>
<feature type="transmembrane region" description="Helical" evidence="7">
    <location>
        <begin position="79"/>
        <end position="104"/>
    </location>
</feature>
<comment type="subcellular location">
    <subcellularLocation>
        <location evidence="1 7">Cell membrane</location>
        <topology evidence="1 7">Multi-pass membrane protein</topology>
    </subcellularLocation>
</comment>
<dbReference type="GO" id="GO:0055085">
    <property type="term" value="P:transmembrane transport"/>
    <property type="evidence" value="ECO:0007669"/>
    <property type="project" value="InterPro"/>
</dbReference>
<evidence type="ECO:0000256" key="1">
    <source>
        <dbReference type="ARBA" id="ARBA00004651"/>
    </source>
</evidence>
<dbReference type="EMBL" id="LQXD01000001">
    <property type="protein sequence ID" value="OIJ23427.1"/>
    <property type="molecule type" value="Genomic_DNA"/>
</dbReference>
<dbReference type="PANTHER" id="PTHR30465">
    <property type="entry name" value="INNER MEMBRANE ABC TRANSPORTER"/>
    <property type="match status" value="1"/>
</dbReference>
<dbReference type="Proteomes" id="UP000180175">
    <property type="component" value="Chromosome"/>
</dbReference>
<dbReference type="EMBL" id="CP063356">
    <property type="protein sequence ID" value="QOY37403.1"/>
    <property type="molecule type" value="Genomic_DNA"/>
</dbReference>
<feature type="transmembrane region" description="Helical" evidence="7">
    <location>
        <begin position="159"/>
        <end position="178"/>
    </location>
</feature>
<organism evidence="9 11">
    <name type="scientific">Anaerobacillus isosaccharinicus</name>
    <dbReference type="NCBI Taxonomy" id="1532552"/>
    <lineage>
        <taxon>Bacteria</taxon>
        <taxon>Bacillati</taxon>
        <taxon>Bacillota</taxon>
        <taxon>Bacilli</taxon>
        <taxon>Bacillales</taxon>
        <taxon>Bacillaceae</taxon>
        <taxon>Anaerobacillus</taxon>
    </lineage>
</organism>
<keyword evidence="3" id="KW-1003">Cell membrane</keyword>
<evidence type="ECO:0000256" key="6">
    <source>
        <dbReference type="ARBA" id="ARBA00023136"/>
    </source>
</evidence>
<name>A0A1S2MHM1_9BACI</name>
<evidence type="ECO:0000256" key="2">
    <source>
        <dbReference type="ARBA" id="ARBA00022448"/>
    </source>
</evidence>
<reference evidence="10 11" key="2">
    <citation type="journal article" date="2017" name="Genome Announc.">
        <title>Draft Genome Sequences of Four Alkaliphilic Bacteria Belonging to the Anaerobacillus Genus.</title>
        <authorList>
            <person name="Bassil N.M."/>
            <person name="Lloyd J.R."/>
        </authorList>
    </citation>
    <scope>NUCLEOTIDE SEQUENCE [LARGE SCALE GENOMIC DNA]</scope>
    <source>
        <strain evidence="10 11">NB2006</strain>
    </source>
</reference>
<dbReference type="CDD" id="cd06261">
    <property type="entry name" value="TM_PBP2"/>
    <property type="match status" value="1"/>
</dbReference>
<keyword evidence="5 7" id="KW-1133">Transmembrane helix</keyword>
<reference evidence="10 11" key="3">
    <citation type="journal article" date="2019" name="Int. J. Syst. Evol. Microbiol.">
        <title>Anaerobacillus isosaccharinicus sp. nov., an alkaliphilic bacterium which degrades isosaccharinic acid.</title>
        <authorList>
            <person name="Bassil N.M."/>
            <person name="Lloyd J.R."/>
        </authorList>
    </citation>
    <scope>NUCLEOTIDE SEQUENCE [LARGE SCALE GENOMIC DNA]</scope>
    <source>
        <strain evidence="10 11">NB2006</strain>
    </source>
</reference>
<dbReference type="OrthoDB" id="2551456at2"/>
<feature type="transmembrane region" description="Helical" evidence="7">
    <location>
        <begin position="216"/>
        <end position="237"/>
    </location>
</feature>
<evidence type="ECO:0000259" key="8">
    <source>
        <dbReference type="PROSITE" id="PS50928"/>
    </source>
</evidence>
<evidence type="ECO:0000256" key="5">
    <source>
        <dbReference type="ARBA" id="ARBA00022989"/>
    </source>
</evidence>
<accession>A0A1S2MHM1</accession>
<dbReference type="PANTHER" id="PTHR30465:SF0">
    <property type="entry name" value="OLIGOPEPTIDE TRANSPORT SYSTEM PERMEASE PROTEIN APPB"/>
    <property type="match status" value="1"/>
</dbReference>
<dbReference type="Pfam" id="PF00528">
    <property type="entry name" value="BPD_transp_1"/>
    <property type="match status" value="1"/>
</dbReference>
<dbReference type="AlphaFoldDB" id="A0A1S2MHM1"/>
<feature type="transmembrane region" description="Helical" evidence="7">
    <location>
        <begin position="125"/>
        <end position="147"/>
    </location>
</feature>
<gene>
    <name evidence="9" type="ORF">AWH56_00610</name>
    <name evidence="10" type="ORF">AWH56_007225</name>
</gene>
<keyword evidence="2 7" id="KW-0813">Transport</keyword>
<reference evidence="9 11" key="1">
    <citation type="submission" date="2016-10" db="EMBL/GenBank/DDBJ databases">
        <title>Draft genome sequences of four alkaliphilic bacteria belonging to the Anaerobacillus genus.</title>
        <authorList>
            <person name="Bassil N.M."/>
            <person name="Lloyd J.R."/>
        </authorList>
    </citation>
    <scope>NUCLEOTIDE SEQUENCE [LARGE SCALE GENOMIC DNA]</scope>
    <source>
        <strain evidence="9 11">NB2006</strain>
    </source>
</reference>
<keyword evidence="4 7" id="KW-0812">Transmembrane</keyword>
<dbReference type="GO" id="GO:0005886">
    <property type="term" value="C:plasma membrane"/>
    <property type="evidence" value="ECO:0007669"/>
    <property type="project" value="UniProtKB-SubCell"/>
</dbReference>
<evidence type="ECO:0000313" key="11">
    <source>
        <dbReference type="Proteomes" id="UP000180175"/>
    </source>
</evidence>
<evidence type="ECO:0000256" key="3">
    <source>
        <dbReference type="ARBA" id="ARBA00022475"/>
    </source>
</evidence>
<dbReference type="RefSeq" id="WP_071315336.1">
    <property type="nucleotide sequence ID" value="NZ_CP063356.2"/>
</dbReference>
<dbReference type="SUPFAM" id="SSF161098">
    <property type="entry name" value="MetI-like"/>
    <property type="match status" value="1"/>
</dbReference>
<keyword evidence="6 7" id="KW-0472">Membrane</keyword>
<sequence>MLIRSLLKTLFMYAIVMGLLILIVLFPRNSEMILVDGVMTYQYKFTWQNYFENIRLYFTNLVETKSLGETQSWQTVEEVIISFMPASLKVVFAAFFISLFFGVYKGIVDFQHSNRKTNFLGNGTTFLFQAIPDFFLIILMILFIINYLPFIPIFSQGQWYSFIIPAIIVAIYPSMYIARITSAAMTNEDGMQYIQVAKAKGLTDKMVIYKHVLRNCYGLILSHCSSVMLLILSNLLMVEFLMGYRGAAFRLFQALDYSNVMSVGQRSKFEAELIIGISFCFLVIVLFSRFVSEWASNYLDPRRKEQL</sequence>
<evidence type="ECO:0000313" key="10">
    <source>
        <dbReference type="EMBL" id="QOY37403.1"/>
    </source>
</evidence>
<evidence type="ECO:0000256" key="7">
    <source>
        <dbReference type="RuleBase" id="RU363032"/>
    </source>
</evidence>
<dbReference type="Gene3D" id="1.10.3720.10">
    <property type="entry name" value="MetI-like"/>
    <property type="match status" value="1"/>
</dbReference>
<dbReference type="InterPro" id="IPR000515">
    <property type="entry name" value="MetI-like"/>
</dbReference>
<dbReference type="KEGG" id="aia:AWH56_007225"/>
<protein>
    <submittedName>
        <fullName evidence="10">ABC transporter permease subunit</fullName>
    </submittedName>
</protein>
<evidence type="ECO:0000313" key="9">
    <source>
        <dbReference type="EMBL" id="OIJ23427.1"/>
    </source>
</evidence>
<proteinExistence type="inferred from homology"/>
<comment type="similarity">
    <text evidence="7">Belongs to the binding-protein-dependent transport system permease family.</text>
</comment>
<feature type="transmembrane region" description="Helical" evidence="7">
    <location>
        <begin position="273"/>
        <end position="292"/>
    </location>
</feature>
<feature type="domain" description="ABC transmembrane type-1" evidence="8">
    <location>
        <begin position="84"/>
        <end position="292"/>
    </location>
</feature>
<evidence type="ECO:0000256" key="4">
    <source>
        <dbReference type="ARBA" id="ARBA00022692"/>
    </source>
</evidence>
<reference evidence="10" key="4">
    <citation type="submission" date="2020-10" db="EMBL/GenBank/DDBJ databases">
        <authorList>
            <person name="Bassil N.M."/>
            <person name="Lloyd J.R."/>
        </authorList>
    </citation>
    <scope>NUCLEOTIDE SEQUENCE</scope>
    <source>
        <strain evidence="10">NB2006</strain>
    </source>
</reference>
<keyword evidence="11" id="KW-1185">Reference proteome</keyword>
<dbReference type="PROSITE" id="PS50928">
    <property type="entry name" value="ABC_TM1"/>
    <property type="match status" value="1"/>
</dbReference>